<keyword evidence="2" id="KW-1185">Reference proteome</keyword>
<reference evidence="2" key="1">
    <citation type="submission" date="2017-01" db="EMBL/GenBank/DDBJ databases">
        <authorList>
            <person name="Varghese N."/>
            <person name="Submissions S."/>
        </authorList>
    </citation>
    <scope>NUCLEOTIDE SEQUENCE [LARGE SCALE GENOMIC DNA]</scope>
    <source>
        <strain evidence="2">ATCC 12950</strain>
    </source>
</reference>
<evidence type="ECO:0000313" key="2">
    <source>
        <dbReference type="Proteomes" id="UP000186096"/>
    </source>
</evidence>
<gene>
    <name evidence="1" type="ORF">SAMN05421833_12981</name>
</gene>
<dbReference type="OrthoDB" id="4074704at2"/>
<dbReference type="EMBL" id="FTNI01000029">
    <property type="protein sequence ID" value="SIS12527.1"/>
    <property type="molecule type" value="Genomic_DNA"/>
</dbReference>
<evidence type="ECO:0000313" key="1">
    <source>
        <dbReference type="EMBL" id="SIS12527.1"/>
    </source>
</evidence>
<evidence type="ECO:0008006" key="3">
    <source>
        <dbReference type="Google" id="ProtNLM"/>
    </source>
</evidence>
<dbReference type="Proteomes" id="UP000186096">
    <property type="component" value="Unassembled WGS sequence"/>
</dbReference>
<dbReference type="AlphaFoldDB" id="A0A1N7GIW5"/>
<proteinExistence type="predicted"/>
<organism evidence="1 2">
    <name type="scientific">Microbispora rosea</name>
    <dbReference type="NCBI Taxonomy" id="58117"/>
    <lineage>
        <taxon>Bacteria</taxon>
        <taxon>Bacillati</taxon>
        <taxon>Actinomycetota</taxon>
        <taxon>Actinomycetes</taxon>
        <taxon>Streptosporangiales</taxon>
        <taxon>Streptosporangiaceae</taxon>
        <taxon>Microbispora</taxon>
    </lineage>
</organism>
<protein>
    <recommendedName>
        <fullName evidence="3">Tetratricopeptide repeat-containing protein</fullName>
    </recommendedName>
</protein>
<dbReference type="RefSeq" id="WP_076440638.1">
    <property type="nucleotide sequence ID" value="NZ_FTNI01000029.1"/>
</dbReference>
<sequence>MAAYMLVRQANIACALTDDHAAVVQYAAAARRRPDRLEPKLVALAAQQQARGLALLGEYHEAFALLDTAADTLRDHPEASEPHVPVYIHHYDLDTLEEQSAACYRVAGRAEAAVSILESKIVKLDGNLTRDRGHLTAKLAVAVAQSPQADVGRAVHLGHRALGVARSTGSARIRRELDALDDELRTRWPDHGRAFHDALLSAYAGRPRPRAPRRRRCSAWRST</sequence>
<dbReference type="STRING" id="58117.SAMN05421833_12981"/>
<name>A0A1N7GIW5_9ACTN</name>
<accession>A0A1N7GIW5</accession>